<dbReference type="PANTHER" id="PTHR11092:SF0">
    <property type="entry name" value="EPIMERASE FAMILY PROTEIN SDR39U1"/>
    <property type="match status" value="1"/>
</dbReference>
<proteinExistence type="inferred from homology"/>
<dbReference type="InterPro" id="IPR010099">
    <property type="entry name" value="SDR39U1"/>
</dbReference>
<gene>
    <name evidence="4" type="ORF">QNH39_14310</name>
</gene>
<dbReference type="PANTHER" id="PTHR11092">
    <property type="entry name" value="SUGAR NUCLEOTIDE EPIMERASE RELATED"/>
    <property type="match status" value="1"/>
</dbReference>
<feature type="domain" description="DUF1731" evidence="3">
    <location>
        <begin position="251"/>
        <end position="297"/>
    </location>
</feature>
<dbReference type="InterPro" id="IPR036291">
    <property type="entry name" value="NAD(P)-bd_dom_sf"/>
</dbReference>
<name>A0AA95ML12_9BACI</name>
<dbReference type="Pfam" id="PF01370">
    <property type="entry name" value="Epimerase"/>
    <property type="match status" value="1"/>
</dbReference>
<dbReference type="EMBL" id="CP126114">
    <property type="protein sequence ID" value="WHY83860.1"/>
    <property type="molecule type" value="Genomic_DNA"/>
</dbReference>
<dbReference type="Proteomes" id="UP001178288">
    <property type="component" value="Chromosome"/>
</dbReference>
<sequence length="301" mass="33279">MRVVIAGGSGFIGQKLTDMLLSAGHQIVILTRKDMQPAGNATYVKWLEEGTYPEKEIKNADVFINLAGVSINDGRWTTNHQKQIYDSRMKATDELLRIIAALPDKPSVLINASAIGIYPASIHTIYTENSPEPANDFLGKTVLDWENKAKQAEADGIRVVFMRFGVVLGKEGGALPLMALPYKLFVGGTVGSGEQWVSWVHVMDVVRAIYFAIEHDKLSGPINVTSPSPIQMKDFGKTIGSVLHRPHWLPVPSFAMKIVLGQKSALVLEGQHVVPRVLLEERFEFLFPSLHNALEDLLKKK</sequence>
<dbReference type="SUPFAM" id="SSF51735">
    <property type="entry name" value="NAD(P)-binding Rossmann-fold domains"/>
    <property type="match status" value="1"/>
</dbReference>
<evidence type="ECO:0000259" key="2">
    <source>
        <dbReference type="Pfam" id="PF01370"/>
    </source>
</evidence>
<dbReference type="InterPro" id="IPR001509">
    <property type="entry name" value="Epimerase_deHydtase"/>
</dbReference>
<dbReference type="InterPro" id="IPR013549">
    <property type="entry name" value="DUF1731"/>
</dbReference>
<dbReference type="CDD" id="cd05242">
    <property type="entry name" value="SDR_a8"/>
    <property type="match status" value="1"/>
</dbReference>
<feature type="domain" description="NAD-dependent epimerase/dehydratase" evidence="2">
    <location>
        <begin position="3"/>
        <end position="217"/>
    </location>
</feature>
<dbReference type="AlphaFoldDB" id="A0AA95ML12"/>
<dbReference type="RefSeq" id="WP_066087653.1">
    <property type="nucleotide sequence ID" value="NZ_CP126114.1"/>
</dbReference>
<accession>A0AA95ML12</accession>
<evidence type="ECO:0000313" key="4">
    <source>
        <dbReference type="EMBL" id="WHY83860.1"/>
    </source>
</evidence>
<organism evidence="4 5">
    <name type="scientific">Neobacillus novalis</name>
    <dbReference type="NCBI Taxonomy" id="220687"/>
    <lineage>
        <taxon>Bacteria</taxon>
        <taxon>Bacillati</taxon>
        <taxon>Bacillota</taxon>
        <taxon>Bacilli</taxon>
        <taxon>Bacillales</taxon>
        <taxon>Bacillaceae</taxon>
        <taxon>Neobacillus</taxon>
    </lineage>
</organism>
<protein>
    <submittedName>
        <fullName evidence="4">TIGR01777 family oxidoreductase</fullName>
    </submittedName>
</protein>
<evidence type="ECO:0000313" key="5">
    <source>
        <dbReference type="Proteomes" id="UP001178288"/>
    </source>
</evidence>
<evidence type="ECO:0000259" key="3">
    <source>
        <dbReference type="Pfam" id="PF08338"/>
    </source>
</evidence>
<comment type="similarity">
    <text evidence="1">Belongs to the NAD(P)-dependent epimerase/dehydratase family. SDR39U1 subfamily.</text>
</comment>
<dbReference type="Gene3D" id="3.40.50.720">
    <property type="entry name" value="NAD(P)-binding Rossmann-like Domain"/>
    <property type="match status" value="1"/>
</dbReference>
<reference evidence="4" key="1">
    <citation type="submission" date="2023-05" db="EMBL/GenBank/DDBJ databases">
        <title>Comparative genomics of Bacillaceae isolates and their secondary metabolite potential.</title>
        <authorList>
            <person name="Song L."/>
            <person name="Nielsen L.J."/>
            <person name="Mohite O."/>
            <person name="Xu X."/>
            <person name="Weber T."/>
            <person name="Kovacs A.T."/>
        </authorList>
    </citation>
    <scope>NUCLEOTIDE SEQUENCE</scope>
    <source>
        <strain evidence="4">XLM17</strain>
    </source>
</reference>
<dbReference type="Pfam" id="PF08338">
    <property type="entry name" value="DUF1731"/>
    <property type="match status" value="1"/>
</dbReference>
<keyword evidence="5" id="KW-1185">Reference proteome</keyword>
<evidence type="ECO:0000256" key="1">
    <source>
        <dbReference type="ARBA" id="ARBA00009353"/>
    </source>
</evidence>
<dbReference type="KEGG" id="nnv:QNH39_14310"/>
<dbReference type="NCBIfam" id="TIGR01777">
    <property type="entry name" value="yfcH"/>
    <property type="match status" value="1"/>
</dbReference>